<name>A0A388MFX2_CHABU</name>
<keyword evidence="1" id="KW-0862">Zinc</keyword>
<feature type="domain" description="CCHC-type" evidence="3">
    <location>
        <begin position="290"/>
        <end position="305"/>
    </location>
</feature>
<dbReference type="Proteomes" id="UP000265515">
    <property type="component" value="Unassembled WGS sequence"/>
</dbReference>
<keyword evidence="1" id="KW-0479">Metal-binding</keyword>
<dbReference type="EMBL" id="BFEA01001923">
    <property type="protein sequence ID" value="GBG93478.1"/>
    <property type="molecule type" value="Genomic_DNA"/>
</dbReference>
<dbReference type="AlphaFoldDB" id="A0A388MFX2"/>
<feature type="non-terminal residue" evidence="4">
    <location>
        <position position="1"/>
    </location>
</feature>
<evidence type="ECO:0000259" key="3">
    <source>
        <dbReference type="PROSITE" id="PS50158"/>
    </source>
</evidence>
<dbReference type="Gene3D" id="4.10.60.10">
    <property type="entry name" value="Zinc finger, CCHC-type"/>
    <property type="match status" value="1"/>
</dbReference>
<dbReference type="Gramene" id="GBG93478">
    <property type="protein sequence ID" value="GBG93478"/>
    <property type="gene ID" value="CBR_g71322"/>
</dbReference>
<sequence>ITSEELRLPSPLPSTQELDIPRETPFRSLATHLDVSQWEASRLGEGSVEPACYVPLEEPLDPEMETGMRDREEPQDLEMAAERPDPASPGQGAAVEVPRQAEPMEEAPLDAVEEEGGAQESLMAMSTERRGSRLHELAAAMGIGTPQERPQRLDAPEHAPRLGELRAELGSWATGADSGGPDSRRQQQQEVMSEPAAMGGSQPSGVCRDEAMMTERAHEEGPRELDTPERRSGSAAARGGEGAEVMEPGPQGHVGLPSDPEVTTETVGTPSASSSRGKKKKVARWHDTSCFWCKEGGHRAVDCPKLLEDTAEGRVAEVKGKYYDRQGRIVGRALDGGRAQLYRQNQEELCK</sequence>
<reference evidence="4 5" key="1">
    <citation type="journal article" date="2018" name="Cell">
        <title>The Chara Genome: Secondary Complexity and Implications for Plant Terrestrialization.</title>
        <authorList>
            <person name="Nishiyama T."/>
            <person name="Sakayama H."/>
            <person name="Vries J.D."/>
            <person name="Buschmann H."/>
            <person name="Saint-Marcoux D."/>
            <person name="Ullrich K.K."/>
            <person name="Haas F.B."/>
            <person name="Vanderstraeten L."/>
            <person name="Becker D."/>
            <person name="Lang D."/>
            <person name="Vosolsobe S."/>
            <person name="Rombauts S."/>
            <person name="Wilhelmsson P.K.I."/>
            <person name="Janitza P."/>
            <person name="Kern R."/>
            <person name="Heyl A."/>
            <person name="Rumpler F."/>
            <person name="Villalobos L.I.A.C."/>
            <person name="Clay J.M."/>
            <person name="Skokan R."/>
            <person name="Toyoda A."/>
            <person name="Suzuki Y."/>
            <person name="Kagoshima H."/>
            <person name="Schijlen E."/>
            <person name="Tajeshwar N."/>
            <person name="Catarino B."/>
            <person name="Hetherington A.J."/>
            <person name="Saltykova A."/>
            <person name="Bonnot C."/>
            <person name="Breuninger H."/>
            <person name="Symeonidi A."/>
            <person name="Radhakrishnan G.V."/>
            <person name="Van Nieuwerburgh F."/>
            <person name="Deforce D."/>
            <person name="Chang C."/>
            <person name="Karol K.G."/>
            <person name="Hedrich R."/>
            <person name="Ulvskov P."/>
            <person name="Glockner G."/>
            <person name="Delwiche C.F."/>
            <person name="Petrasek J."/>
            <person name="Van de Peer Y."/>
            <person name="Friml J."/>
            <person name="Beilby M."/>
            <person name="Dolan L."/>
            <person name="Kohara Y."/>
            <person name="Sugano S."/>
            <person name="Fujiyama A."/>
            <person name="Delaux P.-M."/>
            <person name="Quint M."/>
            <person name="TheiBen G."/>
            <person name="Hagemann M."/>
            <person name="Harholt J."/>
            <person name="Dunand C."/>
            <person name="Zachgo S."/>
            <person name="Langdale J."/>
            <person name="Maumus F."/>
            <person name="Straeten D.V.D."/>
            <person name="Gould S.B."/>
            <person name="Rensing S.A."/>
        </authorList>
    </citation>
    <scope>NUCLEOTIDE SEQUENCE [LARGE SCALE GENOMIC DNA]</scope>
    <source>
        <strain evidence="4 5">S276</strain>
    </source>
</reference>
<comment type="caution">
    <text evidence="4">The sequence shown here is derived from an EMBL/GenBank/DDBJ whole genome shotgun (WGS) entry which is preliminary data.</text>
</comment>
<feature type="region of interest" description="Disordered" evidence="2">
    <location>
        <begin position="57"/>
        <end position="130"/>
    </location>
</feature>
<dbReference type="InterPro" id="IPR036875">
    <property type="entry name" value="Znf_CCHC_sf"/>
</dbReference>
<proteinExistence type="predicted"/>
<feature type="region of interest" description="Disordered" evidence="2">
    <location>
        <begin position="1"/>
        <end position="25"/>
    </location>
</feature>
<evidence type="ECO:0000313" key="4">
    <source>
        <dbReference type="EMBL" id="GBG93478.1"/>
    </source>
</evidence>
<feature type="compositionally biased region" description="Polar residues" evidence="2">
    <location>
        <begin position="261"/>
        <end position="275"/>
    </location>
</feature>
<evidence type="ECO:0000313" key="5">
    <source>
        <dbReference type="Proteomes" id="UP000265515"/>
    </source>
</evidence>
<dbReference type="InterPro" id="IPR001878">
    <property type="entry name" value="Znf_CCHC"/>
</dbReference>
<dbReference type="OrthoDB" id="2220849at2759"/>
<feature type="compositionally biased region" description="Basic and acidic residues" evidence="2">
    <location>
        <begin position="66"/>
        <end position="85"/>
    </location>
</feature>
<gene>
    <name evidence="4" type="ORF">CBR_g71322</name>
</gene>
<evidence type="ECO:0000256" key="2">
    <source>
        <dbReference type="SAM" id="MobiDB-lite"/>
    </source>
</evidence>
<keyword evidence="1" id="KW-0863">Zinc-finger</keyword>
<feature type="region of interest" description="Disordered" evidence="2">
    <location>
        <begin position="142"/>
        <end position="280"/>
    </location>
</feature>
<evidence type="ECO:0000256" key="1">
    <source>
        <dbReference type="PROSITE-ProRule" id="PRU00047"/>
    </source>
</evidence>
<keyword evidence="5" id="KW-1185">Reference proteome</keyword>
<dbReference type="GO" id="GO:0008270">
    <property type="term" value="F:zinc ion binding"/>
    <property type="evidence" value="ECO:0007669"/>
    <property type="project" value="UniProtKB-KW"/>
</dbReference>
<feature type="compositionally biased region" description="Acidic residues" evidence="2">
    <location>
        <begin position="103"/>
        <end position="117"/>
    </location>
</feature>
<dbReference type="GO" id="GO:0003676">
    <property type="term" value="F:nucleic acid binding"/>
    <property type="evidence" value="ECO:0007669"/>
    <property type="project" value="InterPro"/>
</dbReference>
<organism evidence="4 5">
    <name type="scientific">Chara braunii</name>
    <name type="common">Braun's stonewort</name>
    <dbReference type="NCBI Taxonomy" id="69332"/>
    <lineage>
        <taxon>Eukaryota</taxon>
        <taxon>Viridiplantae</taxon>
        <taxon>Streptophyta</taxon>
        <taxon>Charophyceae</taxon>
        <taxon>Charales</taxon>
        <taxon>Characeae</taxon>
        <taxon>Chara</taxon>
    </lineage>
</organism>
<accession>A0A388MFX2</accession>
<feature type="compositionally biased region" description="Basic and acidic residues" evidence="2">
    <location>
        <begin position="149"/>
        <end position="167"/>
    </location>
</feature>
<feature type="compositionally biased region" description="Basic and acidic residues" evidence="2">
    <location>
        <begin position="207"/>
        <end position="232"/>
    </location>
</feature>
<dbReference type="SUPFAM" id="SSF57756">
    <property type="entry name" value="Retrovirus zinc finger-like domains"/>
    <property type="match status" value="1"/>
</dbReference>
<dbReference type="PROSITE" id="PS50158">
    <property type="entry name" value="ZF_CCHC"/>
    <property type="match status" value="1"/>
</dbReference>
<protein>
    <recommendedName>
        <fullName evidence="3">CCHC-type domain-containing protein</fullName>
    </recommendedName>
</protein>